<proteinExistence type="predicted"/>
<reference evidence="3" key="1">
    <citation type="submission" date="2025-08" db="UniProtKB">
        <authorList>
            <consortium name="Ensembl"/>
        </authorList>
    </citation>
    <scope>IDENTIFICATION</scope>
</reference>
<keyword evidence="1" id="KW-0812">Transmembrane</keyword>
<accession>A0A8B9FE59</accession>
<evidence type="ECO:0000313" key="4">
    <source>
        <dbReference type="Proteomes" id="UP000694522"/>
    </source>
</evidence>
<evidence type="ECO:0000259" key="2">
    <source>
        <dbReference type="Pfam" id="PF12166"/>
    </source>
</evidence>
<dbReference type="PANTHER" id="PTHR47049:SF5">
    <property type="entry name" value="PIEZO-TYPE MECHANOSENSITIVE ION CHANNEL COMPONENT"/>
    <property type="match status" value="1"/>
</dbReference>
<keyword evidence="4" id="KW-1185">Reference proteome</keyword>
<dbReference type="PANTHER" id="PTHR47049">
    <property type="entry name" value="PIEZO-TYPE MECHANOSENSITIVE ION CHANNEL HOMOLOG"/>
    <property type="match status" value="1"/>
</dbReference>
<keyword evidence="1" id="KW-0472">Membrane</keyword>
<feature type="domain" description="Piezo non-specific cation channel cap" evidence="2">
    <location>
        <begin position="115"/>
        <end position="239"/>
    </location>
</feature>
<dbReference type="Ensembl" id="ENSACOT00000009136.1">
    <property type="protein sequence ID" value="ENSACOP00000008834.1"/>
    <property type="gene ID" value="ENSACOG00000006169.1"/>
</dbReference>
<dbReference type="GO" id="GO:0008381">
    <property type="term" value="F:mechanosensitive monoatomic ion channel activity"/>
    <property type="evidence" value="ECO:0007669"/>
    <property type="project" value="InterPro"/>
</dbReference>
<dbReference type="Proteomes" id="UP000694522">
    <property type="component" value="Unplaced"/>
</dbReference>
<name>A0A8B9FE59_9PSIT</name>
<evidence type="ECO:0000313" key="3">
    <source>
        <dbReference type="Ensembl" id="ENSACOP00000008834.1"/>
    </source>
</evidence>
<evidence type="ECO:0000256" key="1">
    <source>
        <dbReference type="SAM" id="Phobius"/>
    </source>
</evidence>
<feature type="transmembrane region" description="Helical" evidence="1">
    <location>
        <begin position="30"/>
        <end position="53"/>
    </location>
</feature>
<organism evidence="3 4">
    <name type="scientific">Amazona collaria</name>
    <name type="common">yellow-billed parrot</name>
    <dbReference type="NCBI Taxonomy" id="241587"/>
    <lineage>
        <taxon>Eukaryota</taxon>
        <taxon>Metazoa</taxon>
        <taxon>Chordata</taxon>
        <taxon>Craniata</taxon>
        <taxon>Vertebrata</taxon>
        <taxon>Euteleostomi</taxon>
        <taxon>Archelosauria</taxon>
        <taxon>Archosauria</taxon>
        <taxon>Dinosauria</taxon>
        <taxon>Saurischia</taxon>
        <taxon>Theropoda</taxon>
        <taxon>Coelurosauria</taxon>
        <taxon>Aves</taxon>
        <taxon>Neognathae</taxon>
        <taxon>Neoaves</taxon>
        <taxon>Telluraves</taxon>
        <taxon>Australaves</taxon>
        <taxon>Psittaciformes</taxon>
        <taxon>Psittacidae</taxon>
        <taxon>Amazona</taxon>
    </lineage>
</organism>
<dbReference type="Pfam" id="PF12166">
    <property type="entry name" value="Piezo_cap"/>
    <property type="match status" value="1"/>
</dbReference>
<dbReference type="InterPro" id="IPR031334">
    <property type="entry name" value="Piezo_cap_dom"/>
</dbReference>
<keyword evidence="1" id="KW-1133">Transmembrane helix</keyword>
<sequence length="341" mass="37514">PVTCPCGAPQSIAVNPHPCPPLRCSGMGGLIILFLVAIIWFLLLFMLLVHSIVGIVNHPIHVTVTLKLGGYKLLFTISAQHQSIHPFTPQDYEALTNEFERQPVNPSLLCKISPALSCWVISPPSREQMRQELQNGPSDITLRLTWTFQRYCWHGEEGTALPAPLGPHTARMQLSQLLQGTCDIPVQVPKLFPKYVWAPNGPEANPCHPPAEGENSYLDVRVQLKQEHEGWWVVWPKEPPPRWMCVSPHVLQDHGAVCLHCAAGAGGGALRQAHLPLPLSRDLDQADAGEGIKGKGLFPPLQGHHHLNQPSQAGAASCQGRQWDTGLSALTFREDVFLTLL</sequence>
<dbReference type="GO" id="GO:0016020">
    <property type="term" value="C:membrane"/>
    <property type="evidence" value="ECO:0007669"/>
    <property type="project" value="InterPro"/>
</dbReference>
<protein>
    <recommendedName>
        <fullName evidence="2">Piezo non-specific cation channel cap domain-containing protein</fullName>
    </recommendedName>
</protein>
<reference evidence="3" key="2">
    <citation type="submission" date="2025-09" db="UniProtKB">
        <authorList>
            <consortium name="Ensembl"/>
        </authorList>
    </citation>
    <scope>IDENTIFICATION</scope>
</reference>
<dbReference type="AlphaFoldDB" id="A0A8B9FE59"/>
<dbReference type="InterPro" id="IPR027272">
    <property type="entry name" value="Piezo"/>
</dbReference>